<dbReference type="NCBIfam" id="TIGR00229">
    <property type="entry name" value="sensory_box"/>
    <property type="match status" value="2"/>
</dbReference>
<feature type="domain" description="EAL" evidence="2">
    <location>
        <begin position="422"/>
        <end position="676"/>
    </location>
</feature>
<dbReference type="Proteomes" id="UP000243063">
    <property type="component" value="Chromosome I"/>
</dbReference>
<dbReference type="Pfam" id="PF00563">
    <property type="entry name" value="EAL"/>
    <property type="match status" value="1"/>
</dbReference>
<evidence type="ECO:0000313" key="5">
    <source>
        <dbReference type="Proteomes" id="UP000243063"/>
    </source>
</evidence>
<dbReference type="PANTHER" id="PTHR44757:SF2">
    <property type="entry name" value="BIOFILM ARCHITECTURE MAINTENANCE PROTEIN MBAA"/>
    <property type="match status" value="1"/>
</dbReference>
<dbReference type="GO" id="GO:0006355">
    <property type="term" value="P:regulation of DNA-templated transcription"/>
    <property type="evidence" value="ECO:0007669"/>
    <property type="project" value="InterPro"/>
</dbReference>
<gene>
    <name evidence="4" type="ORF">SAMN05216580_0650</name>
</gene>
<dbReference type="InterPro" id="IPR043128">
    <property type="entry name" value="Rev_trsase/Diguanyl_cyclase"/>
</dbReference>
<evidence type="ECO:0000259" key="1">
    <source>
        <dbReference type="PROSITE" id="PS50112"/>
    </source>
</evidence>
<evidence type="ECO:0000259" key="2">
    <source>
        <dbReference type="PROSITE" id="PS50883"/>
    </source>
</evidence>
<dbReference type="CDD" id="cd01949">
    <property type="entry name" value="GGDEF"/>
    <property type="match status" value="1"/>
</dbReference>
<dbReference type="NCBIfam" id="TIGR00254">
    <property type="entry name" value="GGDEF"/>
    <property type="match status" value="1"/>
</dbReference>
<dbReference type="PROSITE" id="PS50883">
    <property type="entry name" value="EAL"/>
    <property type="match status" value="1"/>
</dbReference>
<dbReference type="InterPro" id="IPR001633">
    <property type="entry name" value="EAL_dom"/>
</dbReference>
<accession>A0A1H2EKL0</accession>
<dbReference type="SMART" id="SM00091">
    <property type="entry name" value="PAS"/>
    <property type="match status" value="2"/>
</dbReference>
<dbReference type="PROSITE" id="PS50112">
    <property type="entry name" value="PAS"/>
    <property type="match status" value="2"/>
</dbReference>
<keyword evidence="5" id="KW-1185">Reference proteome</keyword>
<dbReference type="InterPro" id="IPR052155">
    <property type="entry name" value="Biofilm_reg_signaling"/>
</dbReference>
<name>A0A1H2EKL0_9GAMM</name>
<dbReference type="SMART" id="SM00267">
    <property type="entry name" value="GGDEF"/>
    <property type="match status" value="1"/>
</dbReference>
<dbReference type="InterPro" id="IPR000160">
    <property type="entry name" value="GGDEF_dom"/>
</dbReference>
<evidence type="ECO:0000259" key="3">
    <source>
        <dbReference type="PROSITE" id="PS50887"/>
    </source>
</evidence>
<dbReference type="Gene3D" id="3.30.450.20">
    <property type="entry name" value="PAS domain"/>
    <property type="match status" value="2"/>
</dbReference>
<dbReference type="EMBL" id="LT629780">
    <property type="protein sequence ID" value="SDT95288.1"/>
    <property type="molecule type" value="Genomic_DNA"/>
</dbReference>
<dbReference type="SUPFAM" id="SSF55073">
    <property type="entry name" value="Nucleotide cyclase"/>
    <property type="match status" value="1"/>
</dbReference>
<dbReference type="STRING" id="1245526.SAMN05216580_0650"/>
<proteinExistence type="predicted"/>
<dbReference type="PROSITE" id="PS50887">
    <property type="entry name" value="GGDEF"/>
    <property type="match status" value="1"/>
</dbReference>
<sequence>MLQGALFEAAADGIIGIDRQGLVLLFNPAAERLFGYSAAEVLGRNVAMLMPERQAGRHDAQIAAYLHGEGAQAVGGGRDVEGRRKNGELFSMHLSLGRVDLPGGPAFVGICHDLGHYKQALRRLHHLERRYRDILDSETELIVRLDAGLRVILSNPALARFLGESEERLLGRRLLEFVHPADRLRLRRAFRALCGEGGGRQLQARMQSVEREPRWIEWRVRALVGEGGQREFQCFGLDVSDHVEAREQAQYLASHDRLTGLHNRASLAERMEELLARGGEFALLHINLDRFKLINESLGHGAGDQVLKVAAARIGGLTSGRALAARLGADEFAVLVECASVGAQTQLNGLGQQILAMLSEPYVTSVGAFNLTASLGICCAPLHGDRHEQLLQRAETAMQIARTRGRNELVCFTPELEQQLPSAELELELRRALAEDGFELYFQPKYFLADGALQGMEVLLRWFHPEWGAVSPASFIPVAEAHGLARPLGEWVLRRTCAQIRSWQAQGLQVPVLAVNLSARQFEGQALHEQLLAILADYGVAPAQIELEITEDAALSNTEELLGLLNQLRAEGFSIAIDDFGTGYSSLSYLTHLPASTLKIDRAFINRIKEDTRRDSVVEAVIGLGHLLGMLVVAEGVENEVQVEFLRGAGCDVVQGFHFARPMDAARAGAVLQAVRQPAPVTEP</sequence>
<dbReference type="Gene3D" id="3.30.70.270">
    <property type="match status" value="1"/>
</dbReference>
<organism evidence="4 5">
    <name type="scientific">Geopseudomonas guangdongensis</name>
    <dbReference type="NCBI Taxonomy" id="1245526"/>
    <lineage>
        <taxon>Bacteria</taxon>
        <taxon>Pseudomonadati</taxon>
        <taxon>Pseudomonadota</taxon>
        <taxon>Gammaproteobacteria</taxon>
        <taxon>Pseudomonadales</taxon>
        <taxon>Pseudomonadaceae</taxon>
        <taxon>Geopseudomonas</taxon>
    </lineage>
</organism>
<dbReference type="InterPro" id="IPR013767">
    <property type="entry name" value="PAS_fold"/>
</dbReference>
<dbReference type="SUPFAM" id="SSF141868">
    <property type="entry name" value="EAL domain-like"/>
    <property type="match status" value="1"/>
</dbReference>
<feature type="domain" description="PAS" evidence="1">
    <location>
        <begin position="127"/>
        <end position="197"/>
    </location>
</feature>
<evidence type="ECO:0000313" key="4">
    <source>
        <dbReference type="EMBL" id="SDT95288.1"/>
    </source>
</evidence>
<dbReference type="InterPro" id="IPR035919">
    <property type="entry name" value="EAL_sf"/>
</dbReference>
<dbReference type="InterPro" id="IPR029787">
    <property type="entry name" value="Nucleotide_cyclase"/>
</dbReference>
<protein>
    <submittedName>
        <fullName evidence="4">PAS domain S-box-containing protein/diguanylate cyclase (GGDEF) domain-containing protein</fullName>
    </submittedName>
</protein>
<dbReference type="SMART" id="SM00052">
    <property type="entry name" value="EAL"/>
    <property type="match status" value="1"/>
</dbReference>
<dbReference type="Pfam" id="PF00989">
    <property type="entry name" value="PAS"/>
    <property type="match status" value="2"/>
</dbReference>
<reference evidence="5" key="1">
    <citation type="submission" date="2016-10" db="EMBL/GenBank/DDBJ databases">
        <authorList>
            <person name="Varghese N."/>
            <person name="Submissions S."/>
        </authorList>
    </citation>
    <scope>NUCLEOTIDE SEQUENCE [LARGE SCALE GENOMIC DNA]</scope>
    <source>
        <strain evidence="5">CCTCC 2012022</strain>
    </source>
</reference>
<dbReference type="Gene3D" id="3.20.20.450">
    <property type="entry name" value="EAL domain"/>
    <property type="match status" value="1"/>
</dbReference>
<dbReference type="CDD" id="cd01948">
    <property type="entry name" value="EAL"/>
    <property type="match status" value="1"/>
</dbReference>
<dbReference type="CDD" id="cd00130">
    <property type="entry name" value="PAS"/>
    <property type="match status" value="2"/>
</dbReference>
<dbReference type="RefSeq" id="WP_162274131.1">
    <property type="nucleotide sequence ID" value="NZ_LT629780.1"/>
</dbReference>
<dbReference type="InterPro" id="IPR035965">
    <property type="entry name" value="PAS-like_dom_sf"/>
</dbReference>
<dbReference type="InterPro" id="IPR000014">
    <property type="entry name" value="PAS"/>
</dbReference>
<dbReference type="SUPFAM" id="SSF55785">
    <property type="entry name" value="PYP-like sensor domain (PAS domain)"/>
    <property type="match status" value="2"/>
</dbReference>
<dbReference type="PANTHER" id="PTHR44757">
    <property type="entry name" value="DIGUANYLATE CYCLASE DGCP"/>
    <property type="match status" value="1"/>
</dbReference>
<feature type="domain" description="GGDEF" evidence="3">
    <location>
        <begin position="279"/>
        <end position="414"/>
    </location>
</feature>
<dbReference type="Pfam" id="PF00990">
    <property type="entry name" value="GGDEF"/>
    <property type="match status" value="1"/>
</dbReference>
<dbReference type="AlphaFoldDB" id="A0A1H2EKL0"/>
<feature type="domain" description="PAS" evidence="1">
    <location>
        <begin position="6"/>
        <end position="69"/>
    </location>
</feature>